<evidence type="ECO:0000256" key="2">
    <source>
        <dbReference type="ARBA" id="ARBA00007430"/>
    </source>
</evidence>
<dbReference type="AlphaFoldDB" id="A0A7Z0DHW9"/>
<keyword evidence="3" id="KW-1003">Cell membrane</keyword>
<feature type="transmembrane region" description="Helical" evidence="8">
    <location>
        <begin position="370"/>
        <end position="391"/>
    </location>
</feature>
<feature type="transmembrane region" description="Helical" evidence="8">
    <location>
        <begin position="218"/>
        <end position="240"/>
    </location>
</feature>
<evidence type="ECO:0000256" key="6">
    <source>
        <dbReference type="ARBA" id="ARBA00023136"/>
    </source>
</evidence>
<name>A0A7Z0DHW9_9ACTN</name>
<accession>A0A7Z0DHW9</accession>
<dbReference type="InterPro" id="IPR050833">
    <property type="entry name" value="Poly_Biosynth_Transport"/>
</dbReference>
<protein>
    <submittedName>
        <fullName evidence="9">O-antigen/teichoic acid export membrane protein</fullName>
    </submittedName>
</protein>
<comment type="caution">
    <text evidence="9">The sequence shown here is derived from an EMBL/GenBank/DDBJ whole genome shotgun (WGS) entry which is preliminary data.</text>
</comment>
<evidence type="ECO:0000256" key="1">
    <source>
        <dbReference type="ARBA" id="ARBA00004651"/>
    </source>
</evidence>
<comment type="similarity">
    <text evidence="2">Belongs to the polysaccharide synthase family.</text>
</comment>
<sequence>MPSHPSGDARDGGHRRIRAEPRPHTALAWSIANTAVTKLGTMVVGILVARLLGPESYGTYAVAFLALMAVLSFNELGVSLAVVRWKEDPREIAPTVTTISVGTSLLIAAAMVVGAGPYARAMGEPDAAVLVALFAVPVVLSGITATPAALLQRNLMQGKRMLIDQTATLVTVPVMLGLALAGAGPYALVIGHLLGVSVTTVMFLRMSPLPWRMGLSRTHAVALLGFGAPLAVTSILVFAVGFADQIVIGGLLGATALGLYVVAFNLSSWPVTMLSRPLRQVTPVIFARLQRDPDAMRHAFSRLSALVLTVTLPGCVALAALAPEVIRLVYGEVWQAAAAPLAWLGALAVLRISFELAYDFLVIAGSTRSLMTIQVVWLIALVPALLAGAAWSGVGGVGMAAFGVGLVVILPLHLFYLARAGVGIGGLASGAALPALGALAVGGAAVGLRAVQPSVWVTCAVTGLVLAAVWAVLLRRRREDVSWFRSGAGSPTPTEPPTTRSEDIHV</sequence>
<keyword evidence="6 8" id="KW-0472">Membrane</keyword>
<feature type="transmembrane region" description="Helical" evidence="8">
    <location>
        <begin position="334"/>
        <end position="358"/>
    </location>
</feature>
<dbReference type="EMBL" id="JACBZR010000001">
    <property type="protein sequence ID" value="NYI75699.1"/>
    <property type="molecule type" value="Genomic_DNA"/>
</dbReference>
<evidence type="ECO:0000313" key="9">
    <source>
        <dbReference type="EMBL" id="NYI75699.1"/>
    </source>
</evidence>
<reference evidence="9 10" key="1">
    <citation type="submission" date="2020-07" db="EMBL/GenBank/DDBJ databases">
        <title>Sequencing the genomes of 1000 actinobacteria strains.</title>
        <authorList>
            <person name="Klenk H.-P."/>
        </authorList>
    </citation>
    <scope>NUCLEOTIDE SEQUENCE [LARGE SCALE GENOMIC DNA]</scope>
    <source>
        <strain evidence="9 10">DSM 26487</strain>
    </source>
</reference>
<feature type="transmembrane region" description="Helical" evidence="8">
    <location>
        <begin position="246"/>
        <end position="266"/>
    </location>
</feature>
<feature type="region of interest" description="Disordered" evidence="7">
    <location>
        <begin position="485"/>
        <end position="506"/>
    </location>
</feature>
<proteinExistence type="inferred from homology"/>
<feature type="transmembrane region" description="Helical" evidence="8">
    <location>
        <begin position="95"/>
        <end position="115"/>
    </location>
</feature>
<comment type="subcellular location">
    <subcellularLocation>
        <location evidence="1">Cell membrane</location>
        <topology evidence="1">Multi-pass membrane protein</topology>
    </subcellularLocation>
</comment>
<dbReference type="GO" id="GO:0005886">
    <property type="term" value="C:plasma membrane"/>
    <property type="evidence" value="ECO:0007669"/>
    <property type="project" value="UniProtKB-SubCell"/>
</dbReference>
<keyword evidence="4 8" id="KW-0812">Transmembrane</keyword>
<feature type="transmembrane region" description="Helical" evidence="8">
    <location>
        <begin position="303"/>
        <end position="322"/>
    </location>
</feature>
<keyword evidence="10" id="KW-1185">Reference proteome</keyword>
<feature type="transmembrane region" description="Helical" evidence="8">
    <location>
        <begin position="26"/>
        <end position="48"/>
    </location>
</feature>
<feature type="transmembrane region" description="Helical" evidence="8">
    <location>
        <begin position="397"/>
        <end position="417"/>
    </location>
</feature>
<keyword evidence="5 8" id="KW-1133">Transmembrane helix</keyword>
<evidence type="ECO:0000256" key="4">
    <source>
        <dbReference type="ARBA" id="ARBA00022692"/>
    </source>
</evidence>
<feature type="transmembrane region" description="Helical" evidence="8">
    <location>
        <begin position="424"/>
        <end position="448"/>
    </location>
</feature>
<dbReference type="CDD" id="cd13127">
    <property type="entry name" value="MATE_tuaB_like"/>
    <property type="match status" value="1"/>
</dbReference>
<evidence type="ECO:0000313" key="10">
    <source>
        <dbReference type="Proteomes" id="UP000564496"/>
    </source>
</evidence>
<evidence type="ECO:0000256" key="7">
    <source>
        <dbReference type="SAM" id="MobiDB-lite"/>
    </source>
</evidence>
<evidence type="ECO:0000256" key="3">
    <source>
        <dbReference type="ARBA" id="ARBA00022475"/>
    </source>
</evidence>
<evidence type="ECO:0000256" key="8">
    <source>
        <dbReference type="SAM" id="Phobius"/>
    </source>
</evidence>
<dbReference type="Pfam" id="PF13440">
    <property type="entry name" value="Polysacc_synt_3"/>
    <property type="match status" value="1"/>
</dbReference>
<gene>
    <name evidence="9" type="ORF">BJ988_000347</name>
</gene>
<dbReference type="PANTHER" id="PTHR30250:SF10">
    <property type="entry name" value="LIPOPOLYSACCHARIDE BIOSYNTHESIS PROTEIN WZXC"/>
    <property type="match status" value="1"/>
</dbReference>
<feature type="transmembrane region" description="Helical" evidence="8">
    <location>
        <begin position="454"/>
        <end position="474"/>
    </location>
</feature>
<feature type="transmembrane region" description="Helical" evidence="8">
    <location>
        <begin position="127"/>
        <end position="150"/>
    </location>
</feature>
<dbReference type="Proteomes" id="UP000564496">
    <property type="component" value="Unassembled WGS sequence"/>
</dbReference>
<feature type="transmembrane region" description="Helical" evidence="8">
    <location>
        <begin position="60"/>
        <end position="83"/>
    </location>
</feature>
<organism evidence="9 10">
    <name type="scientific">Nocardioides panzhihuensis</name>
    <dbReference type="NCBI Taxonomy" id="860243"/>
    <lineage>
        <taxon>Bacteria</taxon>
        <taxon>Bacillati</taxon>
        <taxon>Actinomycetota</taxon>
        <taxon>Actinomycetes</taxon>
        <taxon>Propionibacteriales</taxon>
        <taxon>Nocardioidaceae</taxon>
        <taxon>Nocardioides</taxon>
    </lineage>
</organism>
<dbReference type="RefSeq" id="WP_179656392.1">
    <property type="nucleotide sequence ID" value="NZ_JACBZR010000001.1"/>
</dbReference>
<evidence type="ECO:0000256" key="5">
    <source>
        <dbReference type="ARBA" id="ARBA00022989"/>
    </source>
</evidence>
<dbReference type="PANTHER" id="PTHR30250">
    <property type="entry name" value="PST FAMILY PREDICTED COLANIC ACID TRANSPORTER"/>
    <property type="match status" value="1"/>
</dbReference>